<gene>
    <name evidence="1" type="ORF">GE115_10155</name>
</gene>
<sequence>MSATTGFVEYREVRSTEPLRQGDVLEAVNTDASIWQRNLFVVTADCDLANEKHFGRITCVPLLATDDYLLELRLPRLRGILQRKLVGELLEMARSSDLPNLTEARALEWAVSSADGEIVRALGLDEPLVSAAERLIEGLRGLSADQRGVEEAVHALVAGHLACRKPPPREDARQRVLNSLSNSISNPPGDAMFLGSIAPSHEEGYFAYLRHLEQVWEHQIALGPSHRSVEYRRISRLQDRYAHALVQNFALVFMPIGMPPEYEQMRAFHSSLLGDIAS</sequence>
<dbReference type="RefSeq" id="WP_172979814.1">
    <property type="nucleotide sequence ID" value="NZ_WJIF01000005.1"/>
</dbReference>
<comment type="caution">
    <text evidence="1">The sequence shown here is derived from an EMBL/GenBank/DDBJ whole genome shotgun (WGS) entry which is preliminary data.</text>
</comment>
<evidence type="ECO:0000313" key="2">
    <source>
        <dbReference type="Proteomes" id="UP000431080"/>
    </source>
</evidence>
<accession>A0A6I2F8X4</accession>
<name>A0A6I2F8X4_9MICO</name>
<dbReference type="Proteomes" id="UP000431080">
    <property type="component" value="Unassembled WGS sequence"/>
</dbReference>
<dbReference type="EMBL" id="WJIF01000005">
    <property type="protein sequence ID" value="MRG60227.1"/>
    <property type="molecule type" value="Genomic_DNA"/>
</dbReference>
<dbReference type="AlphaFoldDB" id="A0A6I2F8X4"/>
<reference evidence="1 2" key="1">
    <citation type="submission" date="2019-10" db="EMBL/GenBank/DDBJ databases">
        <authorList>
            <person name="Nie G."/>
            <person name="Ming H."/>
            <person name="Yi B."/>
        </authorList>
    </citation>
    <scope>NUCLEOTIDE SEQUENCE [LARGE SCALE GENOMIC DNA]</scope>
    <source>
        <strain evidence="1 2">CFH 90414</strain>
    </source>
</reference>
<organism evidence="1 2">
    <name type="scientific">Agromyces agglutinans</name>
    <dbReference type="NCBI Taxonomy" id="2662258"/>
    <lineage>
        <taxon>Bacteria</taxon>
        <taxon>Bacillati</taxon>
        <taxon>Actinomycetota</taxon>
        <taxon>Actinomycetes</taxon>
        <taxon>Micrococcales</taxon>
        <taxon>Microbacteriaceae</taxon>
        <taxon>Agromyces</taxon>
    </lineage>
</organism>
<evidence type="ECO:0000313" key="1">
    <source>
        <dbReference type="EMBL" id="MRG60227.1"/>
    </source>
</evidence>
<proteinExistence type="predicted"/>
<protein>
    <submittedName>
        <fullName evidence="1">Uncharacterized protein</fullName>
    </submittedName>
</protein>
<keyword evidence="2" id="KW-1185">Reference proteome</keyword>